<comment type="caution">
    <text evidence="1">The sequence shown here is derived from an EMBL/GenBank/DDBJ whole genome shotgun (WGS) entry which is preliminary data.</text>
</comment>
<accession>A0A1A9QBT4</accession>
<dbReference type="EMBL" id="LWUJ01000012">
    <property type="protein sequence ID" value="OAL09927.1"/>
    <property type="molecule type" value="Genomic_DNA"/>
</dbReference>
<organism evidence="1 2">
    <name type="scientific">Candidatus Mycoplasma haematobovis</name>
    <dbReference type="NCBI Taxonomy" id="432608"/>
    <lineage>
        <taxon>Bacteria</taxon>
        <taxon>Bacillati</taxon>
        <taxon>Mycoplasmatota</taxon>
        <taxon>Mollicutes</taxon>
        <taxon>Mycoplasmataceae</taxon>
        <taxon>Mycoplasma</taxon>
    </lineage>
</organism>
<protein>
    <submittedName>
        <fullName evidence="1">Uncharacterized protein</fullName>
    </submittedName>
</protein>
<name>A0A1A9QBT4_9MOLU</name>
<proteinExistence type="predicted"/>
<evidence type="ECO:0000313" key="1">
    <source>
        <dbReference type="EMBL" id="OAL09927.1"/>
    </source>
</evidence>
<evidence type="ECO:0000313" key="2">
    <source>
        <dbReference type="Proteomes" id="UP000077623"/>
    </source>
</evidence>
<keyword evidence="2" id="KW-1185">Reference proteome</keyword>
<dbReference type="STRING" id="432608.A6V39_03380"/>
<sequence length="220" mass="24485">MSLSVTNKAIIGALSATALGGLAYGAYSQFSAVESVKDTLIKKLKNPLNLTETQGEDVEHLKELAKQYHSGKPTGKDKIDGLVLRSESDTAALKAKCEILLNTNKKDSNYDRSLKDAENWCTREGAPRKISDLLAKNNKVLLTDRDNTEWNKPWETFKSKYQTKDPVAPWDFSNWSSLKSNPTAEKAFKDKCTENGTGSIMLSEEKLLSEIEEYCTKPKS</sequence>
<gene>
    <name evidence="1" type="ORF">A6V39_03380</name>
</gene>
<reference evidence="2" key="1">
    <citation type="submission" date="2016-04" db="EMBL/GenBank/DDBJ databases">
        <authorList>
            <person name="Quiroz-Castaneda R.E."/>
            <person name="Martinez-Ocampo F."/>
        </authorList>
    </citation>
    <scope>NUCLEOTIDE SEQUENCE [LARGE SCALE GENOMIC DNA]</scope>
    <source>
        <strain evidence="2">INIFAP01</strain>
    </source>
</reference>
<dbReference type="AlphaFoldDB" id="A0A1A9QBT4"/>
<dbReference type="RefSeq" id="WP_187150314.1">
    <property type="nucleotide sequence ID" value="NZ_LWUJ01000012.1"/>
</dbReference>
<dbReference type="Proteomes" id="UP000077623">
    <property type="component" value="Unassembled WGS sequence"/>
</dbReference>